<feature type="region of interest" description="Disordered" evidence="1">
    <location>
        <begin position="63"/>
        <end position="114"/>
    </location>
</feature>
<protein>
    <recommendedName>
        <fullName evidence="2">DUF4817 domain-containing protein</fullName>
    </recommendedName>
</protein>
<reference evidence="3" key="1">
    <citation type="submission" date="2021-05" db="EMBL/GenBank/DDBJ databases">
        <authorList>
            <person name="Alioto T."/>
            <person name="Alioto T."/>
            <person name="Gomez Garrido J."/>
        </authorList>
    </citation>
    <scope>NUCLEOTIDE SEQUENCE</scope>
</reference>
<feature type="compositionally biased region" description="Polar residues" evidence="1">
    <location>
        <begin position="105"/>
        <end position="114"/>
    </location>
</feature>
<dbReference type="InterPro" id="IPR032135">
    <property type="entry name" value="DUF4817"/>
</dbReference>
<organism evidence="3">
    <name type="scientific">Cacopsylla melanoneura</name>
    <dbReference type="NCBI Taxonomy" id="428564"/>
    <lineage>
        <taxon>Eukaryota</taxon>
        <taxon>Metazoa</taxon>
        <taxon>Ecdysozoa</taxon>
        <taxon>Arthropoda</taxon>
        <taxon>Hexapoda</taxon>
        <taxon>Insecta</taxon>
        <taxon>Pterygota</taxon>
        <taxon>Neoptera</taxon>
        <taxon>Paraneoptera</taxon>
        <taxon>Hemiptera</taxon>
        <taxon>Sternorrhyncha</taxon>
        <taxon>Psylloidea</taxon>
        <taxon>Psyllidae</taxon>
        <taxon>Psyllinae</taxon>
        <taxon>Cacopsylla</taxon>
    </lineage>
</organism>
<dbReference type="AlphaFoldDB" id="A0A8D8M9H9"/>
<feature type="domain" description="DUF4817" evidence="2">
    <location>
        <begin position="5"/>
        <end position="58"/>
    </location>
</feature>
<evidence type="ECO:0000259" key="2">
    <source>
        <dbReference type="Pfam" id="PF16087"/>
    </source>
</evidence>
<dbReference type="Pfam" id="PF16087">
    <property type="entry name" value="DUF4817"/>
    <property type="match status" value="1"/>
</dbReference>
<evidence type="ECO:0000256" key="1">
    <source>
        <dbReference type="SAM" id="MobiDB-lite"/>
    </source>
</evidence>
<proteinExistence type="predicted"/>
<dbReference type="EMBL" id="HBUF01057821">
    <property type="protein sequence ID" value="CAG6624665.1"/>
    <property type="molecule type" value="Transcribed_RNA"/>
</dbReference>
<sequence length="114" mass="13205">MQKYTTLQRTKIVQFYFENGRSITQTQLAYKRYFQVRKAPIYRTIMKIIERFQEQGAVRDLPRPGRQRSVVTEANRQRVSDNIESSPGTPEIATSHGPHAHLNYPPQTSSCGHI</sequence>
<accession>A0A8D8M9H9</accession>
<name>A0A8D8M9H9_9HEMI</name>
<evidence type="ECO:0000313" key="3">
    <source>
        <dbReference type="EMBL" id="CAG6624665.1"/>
    </source>
</evidence>
<dbReference type="EMBL" id="HBUF01057822">
    <property type="protein sequence ID" value="CAG6624666.1"/>
    <property type="molecule type" value="Transcribed_RNA"/>
</dbReference>